<evidence type="ECO:0000256" key="8">
    <source>
        <dbReference type="SAM" id="Phobius"/>
    </source>
</evidence>
<name>A0A286UB31_9AGAM</name>
<evidence type="ECO:0000256" key="4">
    <source>
        <dbReference type="ARBA" id="ARBA00022692"/>
    </source>
</evidence>
<feature type="transmembrane region" description="Helical" evidence="8">
    <location>
        <begin position="257"/>
        <end position="277"/>
    </location>
</feature>
<dbReference type="GO" id="GO:0012505">
    <property type="term" value="C:endomembrane system"/>
    <property type="evidence" value="ECO:0007669"/>
    <property type="project" value="UniProtKB-SubCell"/>
</dbReference>
<dbReference type="FunFam" id="1.20.1250.20:FF:000197">
    <property type="entry name" value="Siderophore iron transporter 1"/>
    <property type="match status" value="1"/>
</dbReference>
<feature type="transmembrane region" description="Helical" evidence="8">
    <location>
        <begin position="110"/>
        <end position="132"/>
    </location>
</feature>
<keyword evidence="10" id="KW-1185">Reference proteome</keyword>
<feature type="transmembrane region" description="Helical" evidence="8">
    <location>
        <begin position="453"/>
        <end position="480"/>
    </location>
</feature>
<evidence type="ECO:0000256" key="5">
    <source>
        <dbReference type="ARBA" id="ARBA00022989"/>
    </source>
</evidence>
<keyword evidence="5 8" id="KW-1133">Transmembrane helix</keyword>
<keyword evidence="3" id="KW-0813">Transport</keyword>
<dbReference type="InParanoid" id="A0A286UB31"/>
<dbReference type="OrthoDB" id="2241241at2759"/>
<dbReference type="SUPFAM" id="SSF103473">
    <property type="entry name" value="MFS general substrate transporter"/>
    <property type="match status" value="1"/>
</dbReference>
<feature type="transmembrane region" description="Helical" evidence="8">
    <location>
        <begin position="392"/>
        <end position="411"/>
    </location>
</feature>
<comment type="similarity">
    <text evidence="2">Belongs to the major facilitator superfamily.</text>
</comment>
<dbReference type="Pfam" id="PF06609">
    <property type="entry name" value="TRI12"/>
    <property type="match status" value="1"/>
</dbReference>
<dbReference type="GO" id="GO:0006811">
    <property type="term" value="P:monoatomic ion transport"/>
    <property type="evidence" value="ECO:0007669"/>
    <property type="project" value="UniProtKB-KW"/>
</dbReference>
<evidence type="ECO:0000256" key="2">
    <source>
        <dbReference type="ARBA" id="ARBA00008335"/>
    </source>
</evidence>
<dbReference type="InterPro" id="IPR036259">
    <property type="entry name" value="MFS_trans_sf"/>
</dbReference>
<accession>A0A286UB31</accession>
<gene>
    <name evidence="9" type="ORF">PNOK_0835400</name>
</gene>
<feature type="transmembrane region" description="Helical" evidence="8">
    <location>
        <begin position="289"/>
        <end position="306"/>
    </location>
</feature>
<evidence type="ECO:0000313" key="10">
    <source>
        <dbReference type="Proteomes" id="UP000217199"/>
    </source>
</evidence>
<evidence type="ECO:0000256" key="1">
    <source>
        <dbReference type="ARBA" id="ARBA00004127"/>
    </source>
</evidence>
<reference evidence="9 10" key="1">
    <citation type="journal article" date="2017" name="Mol. Ecol.">
        <title>Comparative and population genomic landscape of Phellinus noxius: A hypervariable fungus causing root rot in trees.</title>
        <authorList>
            <person name="Chung C.L."/>
            <person name="Lee T.J."/>
            <person name="Akiba M."/>
            <person name="Lee H.H."/>
            <person name="Kuo T.H."/>
            <person name="Liu D."/>
            <person name="Ke H.M."/>
            <person name="Yokoi T."/>
            <person name="Roa M.B."/>
            <person name="Lu M.J."/>
            <person name="Chang Y.Y."/>
            <person name="Ann P.J."/>
            <person name="Tsai J.N."/>
            <person name="Chen C.Y."/>
            <person name="Tzean S.S."/>
            <person name="Ota Y."/>
            <person name="Hattori T."/>
            <person name="Sahashi N."/>
            <person name="Liou R.F."/>
            <person name="Kikuchi T."/>
            <person name="Tsai I.J."/>
        </authorList>
    </citation>
    <scope>NUCLEOTIDE SEQUENCE [LARGE SCALE GENOMIC DNA]</scope>
    <source>
        <strain evidence="9 10">FFPRI411160</strain>
    </source>
</reference>
<keyword evidence="4 8" id="KW-0812">Transmembrane</keyword>
<feature type="transmembrane region" description="Helical" evidence="8">
    <location>
        <begin position="423"/>
        <end position="441"/>
    </location>
</feature>
<feature type="transmembrane region" description="Helical" evidence="8">
    <location>
        <begin position="202"/>
        <end position="221"/>
    </location>
</feature>
<dbReference type="AlphaFoldDB" id="A0A286UB31"/>
<dbReference type="PANTHER" id="PTHR23501:SF92">
    <property type="entry name" value="GLUTATHIONE EXCHANGER 1-RELATED"/>
    <property type="match status" value="1"/>
</dbReference>
<feature type="transmembrane region" description="Helical" evidence="8">
    <location>
        <begin position="529"/>
        <end position="551"/>
    </location>
</feature>
<protein>
    <submittedName>
        <fullName evidence="9">MFS general substrate transporter</fullName>
    </submittedName>
</protein>
<dbReference type="GO" id="GO:0005886">
    <property type="term" value="C:plasma membrane"/>
    <property type="evidence" value="ECO:0007669"/>
    <property type="project" value="TreeGrafter"/>
</dbReference>
<feature type="transmembrane region" description="Helical" evidence="8">
    <location>
        <begin position="138"/>
        <end position="159"/>
    </location>
</feature>
<dbReference type="FunCoup" id="A0A286UB31">
    <property type="interactions" value="7"/>
</dbReference>
<dbReference type="GO" id="GO:0022857">
    <property type="term" value="F:transmembrane transporter activity"/>
    <property type="evidence" value="ECO:0007669"/>
    <property type="project" value="InterPro"/>
</dbReference>
<comment type="subcellular location">
    <subcellularLocation>
        <location evidence="1">Endomembrane system</location>
        <topology evidence="1">Multi-pass membrane protein</topology>
    </subcellularLocation>
</comment>
<dbReference type="EMBL" id="NBII01000008">
    <property type="protein sequence ID" value="PAV16734.1"/>
    <property type="molecule type" value="Genomic_DNA"/>
</dbReference>
<evidence type="ECO:0000256" key="3">
    <source>
        <dbReference type="ARBA" id="ARBA00022448"/>
    </source>
</evidence>
<dbReference type="Proteomes" id="UP000217199">
    <property type="component" value="Unassembled WGS sequence"/>
</dbReference>
<comment type="caution">
    <text evidence="9">The sequence shown here is derived from an EMBL/GenBank/DDBJ whole genome shotgun (WGS) entry which is preliminary data.</text>
</comment>
<evidence type="ECO:0000313" key="9">
    <source>
        <dbReference type="EMBL" id="PAV16734.1"/>
    </source>
</evidence>
<organism evidence="9 10">
    <name type="scientific">Pyrrhoderma noxium</name>
    <dbReference type="NCBI Taxonomy" id="2282107"/>
    <lineage>
        <taxon>Eukaryota</taxon>
        <taxon>Fungi</taxon>
        <taxon>Dikarya</taxon>
        <taxon>Basidiomycota</taxon>
        <taxon>Agaricomycotina</taxon>
        <taxon>Agaricomycetes</taxon>
        <taxon>Hymenochaetales</taxon>
        <taxon>Hymenochaetaceae</taxon>
        <taxon>Pyrrhoderma</taxon>
    </lineage>
</organism>
<feature type="transmembrane region" description="Helical" evidence="8">
    <location>
        <begin position="367"/>
        <end position="387"/>
    </location>
</feature>
<dbReference type="Gene3D" id="1.20.1250.20">
    <property type="entry name" value="MFS general substrate transporter like domains"/>
    <property type="match status" value="2"/>
</dbReference>
<sequence length="579" mass="63039">MDHNEKIVDSSSDIDEKRKLQLENPGVQRIEAISSSFTLPLKVVLFIGVFLIAYVYGLDNSTRYTFQATATSDWSTHSLLATLNTVKAIIAAAAQPAYARVADVFGRVELLTFSIVCYVVGTVIEACAKNVQTYAGGVIIYQLGLTGLILLVEVIIADVTSLRNRLFFSYIPATPYLINAWVNGNITSQILANSSWQWGVGMYAIIMPFVALPAIISLLIAGRRAKKSKKLVGLATLKEVHGSYSALAVDLFWRLDLVGLILVCAVLSLVLLPMTIAGGTTSRWNHADVIVMLIIGVLLIPVFIYWEIKHARFPVMPFHLLKDRSIIGGMGCAMFLNCVWYLQGDYLYTVVIVAFDQTVISATRISFLYSFTSVIVGLCVGLVVRYLRYVKWFAVSGVCIFLLAMGLLVRYRGDPNHAEVSGLIGSQVVLGIAGGLTPYTVQALVQAATKHEHVALVTALYLAAYNVGSAIGGAISGAIWTNTLPSKLEKYLGNSTLATEVYGSPFVFEAAYPVGTVERTAVTHAYNDVQRLLCITGVCLCVPFLACALSLRNPRFGNKQSLENAEAEQNESVPHLEKA</sequence>
<feature type="transmembrane region" description="Helical" evidence="8">
    <location>
        <begin position="39"/>
        <end position="58"/>
    </location>
</feature>
<feature type="transmembrane region" description="Helical" evidence="8">
    <location>
        <begin position="166"/>
        <end position="182"/>
    </location>
</feature>
<dbReference type="PANTHER" id="PTHR23501">
    <property type="entry name" value="MAJOR FACILITATOR SUPERFAMILY"/>
    <property type="match status" value="1"/>
</dbReference>
<proteinExistence type="inferred from homology"/>
<keyword evidence="7 8" id="KW-0472">Membrane</keyword>
<dbReference type="STRING" id="2282107.A0A286UB31"/>
<evidence type="ECO:0000256" key="7">
    <source>
        <dbReference type="ARBA" id="ARBA00023136"/>
    </source>
</evidence>
<evidence type="ECO:0000256" key="6">
    <source>
        <dbReference type="ARBA" id="ARBA00023065"/>
    </source>
</evidence>
<keyword evidence="6" id="KW-0406">Ion transport</keyword>
<dbReference type="InterPro" id="IPR010573">
    <property type="entry name" value="MFS_Str1/Tri12-like"/>
</dbReference>